<dbReference type="Gene3D" id="3.30.70.3250">
    <property type="entry name" value="Ribonuclease P, Pop5 subunit"/>
    <property type="match status" value="1"/>
</dbReference>
<proteinExistence type="inferred from homology"/>
<dbReference type="InterPro" id="IPR002759">
    <property type="entry name" value="Pop5/Rpp14/Rnp2-like"/>
</dbReference>
<feature type="non-terminal residue" evidence="3">
    <location>
        <position position="1"/>
    </location>
</feature>
<gene>
    <name evidence="3" type="ORF">GN958_ATG15022</name>
</gene>
<sequence length="132" mass="14327">KKQFIPVGNEMSVHHKFSLHVEHSYLKIAIFSEDGAAPVADVKQLKFALDNTLKTAFGVVGASASEFDILSFEKTLANNSEPSTALIRVQRGGLETLRGAITMCTTLNGKLCKLEALHMGDSLMDMASGRFL</sequence>
<dbReference type="PANTHER" id="PTHR15441:SF1">
    <property type="entry name" value="RIBONUCLEASE P PROTEIN SUBUNIT P14"/>
    <property type="match status" value="1"/>
</dbReference>
<organism evidence="3 4">
    <name type="scientific">Phytophthora infestans</name>
    <name type="common">Potato late blight agent</name>
    <name type="synonym">Botrytis infestans</name>
    <dbReference type="NCBI Taxonomy" id="4787"/>
    <lineage>
        <taxon>Eukaryota</taxon>
        <taxon>Sar</taxon>
        <taxon>Stramenopiles</taxon>
        <taxon>Oomycota</taxon>
        <taxon>Peronosporomycetes</taxon>
        <taxon>Peronosporales</taxon>
        <taxon>Peronosporaceae</taxon>
        <taxon>Phytophthora</taxon>
    </lineage>
</organism>
<dbReference type="Pfam" id="PF01900">
    <property type="entry name" value="RNase_P_Rpp14"/>
    <property type="match status" value="1"/>
</dbReference>
<dbReference type="Proteomes" id="UP000704712">
    <property type="component" value="Unassembled WGS sequence"/>
</dbReference>
<protein>
    <submittedName>
        <fullName evidence="3">Rpp14/Pop5 family</fullName>
    </submittedName>
</protein>
<comment type="caution">
    <text evidence="3">The sequence shown here is derived from an EMBL/GenBank/DDBJ whole genome shotgun (WGS) entry which is preliminary data.</text>
</comment>
<dbReference type="EMBL" id="JAACNO010002053">
    <property type="protein sequence ID" value="KAF4135798.1"/>
    <property type="molecule type" value="Genomic_DNA"/>
</dbReference>
<dbReference type="GO" id="GO:0001682">
    <property type="term" value="P:tRNA 5'-leader removal"/>
    <property type="evidence" value="ECO:0007669"/>
    <property type="project" value="InterPro"/>
</dbReference>
<keyword evidence="2" id="KW-0819">tRNA processing</keyword>
<evidence type="ECO:0000256" key="2">
    <source>
        <dbReference type="ARBA" id="ARBA00022694"/>
    </source>
</evidence>
<dbReference type="SUPFAM" id="SSF160350">
    <property type="entry name" value="Rnp2-like"/>
    <property type="match status" value="1"/>
</dbReference>
<evidence type="ECO:0000256" key="1">
    <source>
        <dbReference type="ARBA" id="ARBA00010800"/>
    </source>
</evidence>
<name>A0A8S9UBX7_PHYIN</name>
<reference evidence="3" key="1">
    <citation type="submission" date="2020-03" db="EMBL/GenBank/DDBJ databases">
        <title>Hybrid Assembly of Korean Phytophthora infestans isolates.</title>
        <authorList>
            <person name="Prokchorchik M."/>
            <person name="Lee Y."/>
            <person name="Seo J."/>
            <person name="Cho J.-H."/>
            <person name="Park Y.-E."/>
            <person name="Jang D.-C."/>
            <person name="Im J.-S."/>
            <person name="Choi J.-G."/>
            <person name="Park H.-J."/>
            <person name="Lee G.-B."/>
            <person name="Lee Y.-G."/>
            <person name="Hong S.-Y."/>
            <person name="Cho K."/>
            <person name="Sohn K.H."/>
        </authorList>
    </citation>
    <scope>NUCLEOTIDE SEQUENCE</scope>
    <source>
        <strain evidence="3">KR_2_A2</strain>
    </source>
</reference>
<dbReference type="AlphaFoldDB" id="A0A8S9UBX7"/>
<dbReference type="GO" id="GO:0005730">
    <property type="term" value="C:nucleolus"/>
    <property type="evidence" value="ECO:0007669"/>
    <property type="project" value="TreeGrafter"/>
</dbReference>
<dbReference type="GO" id="GO:0030681">
    <property type="term" value="C:multimeric ribonuclease P complex"/>
    <property type="evidence" value="ECO:0007669"/>
    <property type="project" value="TreeGrafter"/>
</dbReference>
<dbReference type="GO" id="GO:0033204">
    <property type="term" value="F:ribonuclease P RNA binding"/>
    <property type="evidence" value="ECO:0007669"/>
    <property type="project" value="TreeGrafter"/>
</dbReference>
<evidence type="ECO:0000313" key="3">
    <source>
        <dbReference type="EMBL" id="KAF4135798.1"/>
    </source>
</evidence>
<comment type="similarity">
    <text evidence="1">Belongs to the eukaryotic/archaeal RNase P protein component 2 family.</text>
</comment>
<dbReference type="PANTHER" id="PTHR15441">
    <property type="entry name" value="RIBONUCLEASE P PROTEIN SUBUNIT P14"/>
    <property type="match status" value="1"/>
</dbReference>
<dbReference type="InterPro" id="IPR038085">
    <property type="entry name" value="Rnp2-like_sf"/>
</dbReference>
<evidence type="ECO:0000313" key="4">
    <source>
        <dbReference type="Proteomes" id="UP000704712"/>
    </source>
</evidence>
<accession>A0A8S9UBX7</accession>